<feature type="region of interest" description="Disordered" evidence="9">
    <location>
        <begin position="206"/>
        <end position="316"/>
    </location>
</feature>
<dbReference type="InterPro" id="IPR052452">
    <property type="entry name" value="Ankyrin-MYND_dom_contain_2"/>
</dbReference>
<dbReference type="GO" id="GO:0008270">
    <property type="term" value="F:zinc ion binding"/>
    <property type="evidence" value="ECO:0007669"/>
    <property type="project" value="UniProtKB-KW"/>
</dbReference>
<dbReference type="Gene3D" id="6.10.140.2220">
    <property type="match status" value="1"/>
</dbReference>
<dbReference type="PANTHER" id="PTHR24150:SF8">
    <property type="entry name" value="ANKYRIN REPEAT AND MYND DOMAIN-CONTAINING PROTEIN 2"/>
    <property type="match status" value="1"/>
</dbReference>
<keyword evidence="7" id="KW-0966">Cell projection</keyword>
<dbReference type="Pfam" id="PF01753">
    <property type="entry name" value="zf-MYND"/>
    <property type="match status" value="1"/>
</dbReference>
<dbReference type="InterPro" id="IPR002893">
    <property type="entry name" value="Znf_MYND"/>
</dbReference>
<proteinExistence type="predicted"/>
<dbReference type="PANTHER" id="PTHR24150">
    <property type="entry name" value="ANKYRIN REPEAT AND MYND DOMAIN-CONTAINING PROTEIN 2"/>
    <property type="match status" value="1"/>
</dbReference>
<gene>
    <name evidence="11" type="ORF">IZO911_LOCUS3686</name>
</gene>
<evidence type="ECO:0000256" key="4">
    <source>
        <dbReference type="ARBA" id="ARBA00022771"/>
    </source>
</evidence>
<feature type="compositionally biased region" description="Polar residues" evidence="9">
    <location>
        <begin position="273"/>
        <end position="310"/>
    </location>
</feature>
<evidence type="ECO:0000256" key="9">
    <source>
        <dbReference type="SAM" id="MobiDB-lite"/>
    </source>
</evidence>
<evidence type="ECO:0000256" key="3">
    <source>
        <dbReference type="ARBA" id="ARBA00022737"/>
    </source>
</evidence>
<evidence type="ECO:0000313" key="11">
    <source>
        <dbReference type="EMBL" id="CAF0743378.1"/>
    </source>
</evidence>
<feature type="compositionally biased region" description="Low complexity" evidence="9">
    <location>
        <begin position="216"/>
        <end position="272"/>
    </location>
</feature>
<reference evidence="11" key="1">
    <citation type="submission" date="2021-02" db="EMBL/GenBank/DDBJ databases">
        <authorList>
            <person name="Nowell W R."/>
        </authorList>
    </citation>
    <scope>NUCLEOTIDE SEQUENCE</scope>
</reference>
<dbReference type="GO" id="GO:0042995">
    <property type="term" value="C:cell projection"/>
    <property type="evidence" value="ECO:0007669"/>
    <property type="project" value="UniProtKB-SubCell"/>
</dbReference>
<organism evidence="11 12">
    <name type="scientific">Adineta steineri</name>
    <dbReference type="NCBI Taxonomy" id="433720"/>
    <lineage>
        <taxon>Eukaryota</taxon>
        <taxon>Metazoa</taxon>
        <taxon>Spiralia</taxon>
        <taxon>Gnathifera</taxon>
        <taxon>Rotifera</taxon>
        <taxon>Eurotatoria</taxon>
        <taxon>Bdelloidea</taxon>
        <taxon>Adinetida</taxon>
        <taxon>Adinetidae</taxon>
        <taxon>Adineta</taxon>
    </lineage>
</organism>
<keyword evidence="3" id="KW-0677">Repeat</keyword>
<feature type="region of interest" description="Disordered" evidence="9">
    <location>
        <begin position="151"/>
        <end position="180"/>
    </location>
</feature>
<evidence type="ECO:0000256" key="5">
    <source>
        <dbReference type="ARBA" id="ARBA00022833"/>
    </source>
</evidence>
<dbReference type="Proteomes" id="UP000663860">
    <property type="component" value="Unassembled WGS sequence"/>
</dbReference>
<feature type="compositionally biased region" description="Low complexity" evidence="9">
    <location>
        <begin position="154"/>
        <end position="172"/>
    </location>
</feature>
<accession>A0A813NR44</accession>
<evidence type="ECO:0000259" key="10">
    <source>
        <dbReference type="PROSITE" id="PS50865"/>
    </source>
</evidence>
<evidence type="ECO:0000256" key="8">
    <source>
        <dbReference type="PROSITE-ProRule" id="PRU00134"/>
    </source>
</evidence>
<sequence length="704" mass="78830">MVVLKPQPNAPLETIYEESGSFNTSLVSMHHPLHNHIYNTQGTINGLISARSIPPVNFYKQRAATGNQYKPPIEVRFRDGSKRFIHPEKTATMILNRRNVINSSNKNLSSKTISHLKTPQIYNSHRNKENIQSRPHSIVLTIITANDLKRIGLTPTDSSSPDTSTTPMSTPSAPKMMAAQSQSILTQSISTSTMGTMKSRKSNFKVSFAPLPPMTPIQTTSNPSTSTNQTASILSQLSSQDQSNSMSDSQNTTVSQSLSTNNTNPTLSLPNSKASIASSQIVSSTGKNEKNTSPNANKSQKQIPQPNTTVHIGGGSHSAFRPFLKRMHFSPKTIPIAMRTSLAINGTTYQPPQQQQQQMIPYTQFRKQQFSAIPSTHITKIPVKTISTQNENLSNYRQQQSIIANNNNINIINNALNLRNVLNISSKPGNTFSLALKPNTHWYNIASNHITDIPRLAQAYASIPLRITLPVVTPTHNQKLLVKHNIGLEQRLLNAGLSPETIALYERILDLFNIIREHSEFYQPKTNLKRLSNTLALMIQKSFDPFYTNEPNDILAIKSHYIKTFIDILVDKNTDDIEKTCGELSKKFAHGNENDGFKMYEEKFIRETIRNFPYKQCPLLQQLVRLIAPITLGQNPSALTVLTTTLNGRTFEDDTLHLCDACSQPNATRRCTACKSVYYCNEYCQRLRWSTHKRLCSSLNKDNN</sequence>
<evidence type="ECO:0000256" key="1">
    <source>
        <dbReference type="ARBA" id="ARBA00004316"/>
    </source>
</evidence>
<protein>
    <recommendedName>
        <fullName evidence="10">MYND-type domain-containing protein</fullName>
    </recommendedName>
</protein>
<evidence type="ECO:0000256" key="2">
    <source>
        <dbReference type="ARBA" id="ARBA00022723"/>
    </source>
</evidence>
<keyword evidence="6" id="KW-0040">ANK repeat</keyword>
<name>A0A813NR44_9BILA</name>
<evidence type="ECO:0000256" key="6">
    <source>
        <dbReference type="ARBA" id="ARBA00023043"/>
    </source>
</evidence>
<dbReference type="SUPFAM" id="SSF144232">
    <property type="entry name" value="HIT/MYND zinc finger-like"/>
    <property type="match status" value="1"/>
</dbReference>
<dbReference type="EMBL" id="CAJNOE010000019">
    <property type="protein sequence ID" value="CAF0743378.1"/>
    <property type="molecule type" value="Genomic_DNA"/>
</dbReference>
<feature type="domain" description="MYND-type" evidence="10">
    <location>
        <begin position="659"/>
        <end position="696"/>
    </location>
</feature>
<keyword evidence="4 8" id="KW-0863">Zinc-finger</keyword>
<comment type="caution">
    <text evidence="11">The sequence shown here is derived from an EMBL/GenBank/DDBJ whole genome shotgun (WGS) entry which is preliminary data.</text>
</comment>
<dbReference type="AlphaFoldDB" id="A0A813NR44"/>
<evidence type="ECO:0000256" key="7">
    <source>
        <dbReference type="ARBA" id="ARBA00023273"/>
    </source>
</evidence>
<comment type="subcellular location">
    <subcellularLocation>
        <location evidence="1">Cell projection</location>
    </subcellularLocation>
</comment>
<dbReference type="CDD" id="cd19757">
    <property type="entry name" value="Bbox1"/>
    <property type="match status" value="1"/>
</dbReference>
<keyword evidence="5" id="KW-0862">Zinc</keyword>
<keyword evidence="2" id="KW-0479">Metal-binding</keyword>
<dbReference type="PROSITE" id="PS50865">
    <property type="entry name" value="ZF_MYND_2"/>
    <property type="match status" value="1"/>
</dbReference>
<evidence type="ECO:0000313" key="12">
    <source>
        <dbReference type="Proteomes" id="UP000663860"/>
    </source>
</evidence>